<feature type="transmembrane region" description="Helical" evidence="5">
    <location>
        <begin position="184"/>
        <end position="204"/>
    </location>
</feature>
<name>A0A0N5AFZ4_9BILA</name>
<evidence type="ECO:0000256" key="1">
    <source>
        <dbReference type="ARBA" id="ARBA00004141"/>
    </source>
</evidence>
<sequence>MQDGSGKFRIRQISKFQRLLNGCRTKCTFQNSVSSISRFIPIVGWLPKYNWQNSFFGDLSGGLSMAVFTVPQAIAQAAVTGVDPVYGLYTAIFPSFLYVFFGTSKHISLGGFAVLSLMTHAAIENVMVLQAKNYNQTQYINHSIAEFGNITEFGYNQNWFDNETINEVEVTERWTYSYMPVKPIQVATTITFLCGIIQLVLGICQLEFLTNYFSDQVISGFVIGGCVHVFFAQIGDLLGIRLQRRTGPGYLYYRLKDLIMQLHEIQIPTVAISTSSIAFLIFSKVVLAPWLSKVFMIPIPYELILAIVATTATNFADLSGRYSISVVGNIPTKFPLPSLPRFDFITSIAQQSLGIAEIALAVHVTVAKIVESRYEYGIPCSQELRALGMAGLTSSFFPVFPVTAGFARSVVGTAAGGSTQMTSFFCALSLLSVILYIGPALEYLPKCVLASMVVVSMKVYFEKFAELKKLWPVFKIDFIIWIVSMLLTICFDMAGGLAIAALFALLTTLFRNQRPKWHYLSRNDKGHYQETKKKEIKYVNSETCIFRMDGPLIFTSVDRFITVCNYITHQLLPEFFSWIYHFFKF</sequence>
<evidence type="ECO:0000313" key="8">
    <source>
        <dbReference type="WBParaSite" id="SMUV_0000321701-mRNA-1"/>
    </source>
</evidence>
<dbReference type="Pfam" id="PF00916">
    <property type="entry name" value="Sulfate_transp"/>
    <property type="match status" value="1"/>
</dbReference>
<evidence type="ECO:0000256" key="4">
    <source>
        <dbReference type="ARBA" id="ARBA00023136"/>
    </source>
</evidence>
<dbReference type="PANTHER" id="PTHR11814">
    <property type="entry name" value="SULFATE TRANSPORTER"/>
    <property type="match status" value="1"/>
</dbReference>
<feature type="transmembrane region" description="Helical" evidence="5">
    <location>
        <begin position="386"/>
        <end position="407"/>
    </location>
</feature>
<dbReference type="Proteomes" id="UP000046393">
    <property type="component" value="Unplaced"/>
</dbReference>
<keyword evidence="2 5" id="KW-0812">Transmembrane</keyword>
<dbReference type="AlphaFoldDB" id="A0A0N5AFZ4"/>
<proteinExistence type="predicted"/>
<feature type="transmembrane region" description="Helical" evidence="5">
    <location>
        <begin position="481"/>
        <end position="506"/>
    </location>
</feature>
<evidence type="ECO:0000256" key="3">
    <source>
        <dbReference type="ARBA" id="ARBA00022989"/>
    </source>
</evidence>
<accession>A0A0N5AFZ4</accession>
<feature type="transmembrane region" description="Helical" evidence="5">
    <location>
        <begin position="86"/>
        <end position="102"/>
    </location>
</feature>
<organism evidence="7 8">
    <name type="scientific">Syphacia muris</name>
    <dbReference type="NCBI Taxonomy" id="451379"/>
    <lineage>
        <taxon>Eukaryota</taxon>
        <taxon>Metazoa</taxon>
        <taxon>Ecdysozoa</taxon>
        <taxon>Nematoda</taxon>
        <taxon>Chromadorea</taxon>
        <taxon>Rhabditida</taxon>
        <taxon>Spirurina</taxon>
        <taxon>Oxyuridomorpha</taxon>
        <taxon>Oxyuroidea</taxon>
        <taxon>Oxyuridae</taxon>
        <taxon>Syphacia</taxon>
    </lineage>
</organism>
<dbReference type="GO" id="GO:0016020">
    <property type="term" value="C:membrane"/>
    <property type="evidence" value="ECO:0007669"/>
    <property type="project" value="UniProtKB-SubCell"/>
</dbReference>
<feature type="transmembrane region" description="Helical" evidence="5">
    <location>
        <begin position="303"/>
        <end position="324"/>
    </location>
</feature>
<feature type="domain" description="SLC26A/SulP transporter" evidence="6">
    <location>
        <begin position="55"/>
        <end position="483"/>
    </location>
</feature>
<keyword evidence="3 5" id="KW-1133">Transmembrane helix</keyword>
<evidence type="ECO:0000259" key="6">
    <source>
        <dbReference type="Pfam" id="PF00916"/>
    </source>
</evidence>
<dbReference type="InterPro" id="IPR001902">
    <property type="entry name" value="SLC26A/SulP_fam"/>
</dbReference>
<keyword evidence="7" id="KW-1185">Reference proteome</keyword>
<feature type="transmembrane region" description="Helical" evidence="5">
    <location>
        <begin position="109"/>
        <end position="129"/>
    </location>
</feature>
<evidence type="ECO:0000256" key="2">
    <source>
        <dbReference type="ARBA" id="ARBA00022692"/>
    </source>
</evidence>
<feature type="transmembrane region" description="Helical" evidence="5">
    <location>
        <begin position="216"/>
        <end position="235"/>
    </location>
</feature>
<dbReference type="WBParaSite" id="SMUV_0000321701-mRNA-1">
    <property type="protein sequence ID" value="SMUV_0000321701-mRNA-1"/>
    <property type="gene ID" value="SMUV_0000321701"/>
</dbReference>
<feature type="transmembrane region" description="Helical" evidence="5">
    <location>
        <begin position="55"/>
        <end position="74"/>
    </location>
</feature>
<dbReference type="InterPro" id="IPR011547">
    <property type="entry name" value="SLC26A/SulP_dom"/>
</dbReference>
<reference evidence="8" key="1">
    <citation type="submission" date="2017-02" db="UniProtKB">
        <authorList>
            <consortium name="WormBaseParasite"/>
        </authorList>
    </citation>
    <scope>IDENTIFICATION</scope>
</reference>
<dbReference type="PROSITE" id="PS01130">
    <property type="entry name" value="SLC26A"/>
    <property type="match status" value="1"/>
</dbReference>
<comment type="subcellular location">
    <subcellularLocation>
        <location evidence="1">Membrane</location>
        <topology evidence="1">Multi-pass membrane protein</topology>
    </subcellularLocation>
</comment>
<dbReference type="STRING" id="451379.A0A0N5AFZ4"/>
<dbReference type="GO" id="GO:0008271">
    <property type="term" value="F:secondary active sulfate transmembrane transporter activity"/>
    <property type="evidence" value="ECO:0007669"/>
    <property type="project" value="InterPro"/>
</dbReference>
<feature type="transmembrane region" description="Helical" evidence="5">
    <location>
        <begin position="265"/>
        <end position="291"/>
    </location>
</feature>
<keyword evidence="4 5" id="KW-0472">Membrane</keyword>
<protein>
    <submittedName>
        <fullName evidence="8">Sulfate_transp domain-containing protein</fullName>
    </submittedName>
</protein>
<dbReference type="InterPro" id="IPR018045">
    <property type="entry name" value="S04_transporter_CS"/>
</dbReference>
<evidence type="ECO:0000313" key="7">
    <source>
        <dbReference type="Proteomes" id="UP000046393"/>
    </source>
</evidence>
<feature type="transmembrane region" description="Helical" evidence="5">
    <location>
        <begin position="419"/>
        <end position="436"/>
    </location>
</feature>
<evidence type="ECO:0000256" key="5">
    <source>
        <dbReference type="SAM" id="Phobius"/>
    </source>
</evidence>